<feature type="region of interest" description="Disordered" evidence="9">
    <location>
        <begin position="128"/>
        <end position="147"/>
    </location>
</feature>
<evidence type="ECO:0000256" key="3">
    <source>
        <dbReference type="ARBA" id="ARBA00022782"/>
    </source>
</evidence>
<dbReference type="SUPFAM" id="SSF54695">
    <property type="entry name" value="POZ domain"/>
    <property type="match status" value="1"/>
</dbReference>
<dbReference type="GO" id="GO:0007464">
    <property type="term" value="P:R3/R4 cell fate commitment"/>
    <property type="evidence" value="ECO:0007669"/>
    <property type="project" value="UniProtKB-ARBA"/>
</dbReference>
<dbReference type="PANTHER" id="PTHR23110:SF111">
    <property type="entry name" value="LONGITUDINALS LACKING PROTEIN, ISOFORMS F_I_K_T"/>
    <property type="match status" value="1"/>
</dbReference>
<dbReference type="GO" id="GO:0016199">
    <property type="term" value="P:axon midline choice point recognition"/>
    <property type="evidence" value="ECO:0007669"/>
    <property type="project" value="UniProtKB-ARBA"/>
</dbReference>
<evidence type="ECO:0000256" key="7">
    <source>
        <dbReference type="ARBA" id="ARBA00023242"/>
    </source>
</evidence>
<keyword evidence="4" id="KW-0524">Neurogenesis</keyword>
<evidence type="ECO:0000256" key="9">
    <source>
        <dbReference type="SAM" id="MobiDB-lite"/>
    </source>
</evidence>
<gene>
    <name evidence="11" type="ORF">CINC_LOCUS1352</name>
</gene>
<keyword evidence="5" id="KW-0805">Transcription regulation</keyword>
<dbReference type="PROSITE" id="PS50097">
    <property type="entry name" value="BTB"/>
    <property type="match status" value="1"/>
</dbReference>
<dbReference type="GO" id="GO:0006357">
    <property type="term" value="P:regulation of transcription by RNA polymerase II"/>
    <property type="evidence" value="ECO:0007669"/>
    <property type="project" value="TreeGrafter"/>
</dbReference>
<dbReference type="Gene3D" id="3.30.710.10">
    <property type="entry name" value="Potassium Channel Kv1.1, Chain A"/>
    <property type="match status" value="1"/>
</dbReference>
<evidence type="ECO:0000256" key="1">
    <source>
        <dbReference type="ARBA" id="ARBA00004123"/>
    </source>
</evidence>
<keyword evidence="6" id="KW-0804">Transcription</keyword>
<feature type="domain" description="BTB" evidence="10">
    <location>
        <begin position="1"/>
        <end position="64"/>
    </location>
</feature>
<dbReference type="Pfam" id="PF00651">
    <property type="entry name" value="BTB"/>
    <property type="match status" value="1"/>
</dbReference>
<keyword evidence="2" id="KW-0217">Developmental protein</keyword>
<dbReference type="InterPro" id="IPR011333">
    <property type="entry name" value="SKP1/BTB/POZ_sf"/>
</dbReference>
<evidence type="ECO:0000313" key="12">
    <source>
        <dbReference type="Proteomes" id="UP001154114"/>
    </source>
</evidence>
<dbReference type="GO" id="GO:0045467">
    <property type="term" value="P:R7 cell development"/>
    <property type="evidence" value="ECO:0007669"/>
    <property type="project" value="UniProtKB-ARBA"/>
</dbReference>
<evidence type="ECO:0000256" key="5">
    <source>
        <dbReference type="ARBA" id="ARBA00023015"/>
    </source>
</evidence>
<dbReference type="AlphaFoldDB" id="A0A9N8KWK8"/>
<evidence type="ECO:0000313" key="11">
    <source>
        <dbReference type="EMBL" id="CAD0199659.1"/>
    </source>
</evidence>
<feature type="compositionally biased region" description="Basic and acidic residues" evidence="9">
    <location>
        <begin position="128"/>
        <end position="138"/>
    </location>
</feature>
<evidence type="ECO:0000259" key="10">
    <source>
        <dbReference type="PROSITE" id="PS50097"/>
    </source>
</evidence>
<accession>A0A9N8KWK8</accession>
<dbReference type="PANTHER" id="PTHR23110">
    <property type="entry name" value="BTB DOMAIN TRANSCRIPTION FACTOR"/>
    <property type="match status" value="1"/>
</dbReference>
<dbReference type="Proteomes" id="UP001154114">
    <property type="component" value="Chromosome 11"/>
</dbReference>
<evidence type="ECO:0000256" key="2">
    <source>
        <dbReference type="ARBA" id="ARBA00022473"/>
    </source>
</evidence>
<dbReference type="GO" id="GO:0005634">
    <property type="term" value="C:nucleus"/>
    <property type="evidence" value="ECO:0007669"/>
    <property type="project" value="UniProtKB-SubCell"/>
</dbReference>
<comment type="function">
    <text evidence="8">Putative transcription factor required for axon growth and guidance in the central and peripheral nervous systems. Repels CNS axons away from the midline by promoting the expression of the midline repellent sli and its receptor robo.</text>
</comment>
<protein>
    <recommendedName>
        <fullName evidence="10">BTB domain-containing protein</fullName>
    </recommendedName>
</protein>
<dbReference type="GO" id="GO:0048813">
    <property type="term" value="P:dendrite morphogenesis"/>
    <property type="evidence" value="ECO:0007669"/>
    <property type="project" value="UniProtKB-ARBA"/>
</dbReference>
<evidence type="ECO:0000256" key="8">
    <source>
        <dbReference type="ARBA" id="ARBA00037382"/>
    </source>
</evidence>
<sequence>MTLAADGHQVKVHQLVMSMASPYIRSLITSASCPHPVIFLNNISYSTLRAILEYIYSGEVLVDRDKLSDVIAAGKALHIRGLRGMKEPNTPQAEDPNNLRAMSPLTKNVAEKLRQSIEKNKAIKMQEDSYKAQPKKETNVNGNYSNKTLTVNVKPTADTMNINSGNMPENSSTVPTPEPYLHQQLQYSISSQGGLQAIHQRHIYRLKYFGHKCSLRVWQCIDFSSDLQCPATLTTNQNNEVTFWSYAHNHPNHEKRIMQKLRSGKVYTEFFEAETCTQSTPQQRFLSSILANNTCCH</sequence>
<dbReference type="InterPro" id="IPR051095">
    <property type="entry name" value="Dros_DevTransReg"/>
</dbReference>
<dbReference type="SMART" id="SM00225">
    <property type="entry name" value="BTB"/>
    <property type="match status" value="1"/>
</dbReference>
<dbReference type="OrthoDB" id="6482909at2759"/>
<keyword evidence="12" id="KW-1185">Reference proteome</keyword>
<keyword evidence="7" id="KW-0539">Nucleus</keyword>
<organism evidence="11 12">
    <name type="scientific">Chrysodeixis includens</name>
    <name type="common">Soybean looper</name>
    <name type="synonym">Pseudoplusia includens</name>
    <dbReference type="NCBI Taxonomy" id="689277"/>
    <lineage>
        <taxon>Eukaryota</taxon>
        <taxon>Metazoa</taxon>
        <taxon>Ecdysozoa</taxon>
        <taxon>Arthropoda</taxon>
        <taxon>Hexapoda</taxon>
        <taxon>Insecta</taxon>
        <taxon>Pterygota</taxon>
        <taxon>Neoptera</taxon>
        <taxon>Endopterygota</taxon>
        <taxon>Lepidoptera</taxon>
        <taxon>Glossata</taxon>
        <taxon>Ditrysia</taxon>
        <taxon>Noctuoidea</taxon>
        <taxon>Noctuidae</taxon>
        <taxon>Plusiinae</taxon>
        <taxon>Chrysodeixis</taxon>
    </lineage>
</organism>
<dbReference type="CDD" id="cd18315">
    <property type="entry name" value="BTB_POZ_BAB-like"/>
    <property type="match status" value="1"/>
</dbReference>
<evidence type="ECO:0000256" key="4">
    <source>
        <dbReference type="ARBA" id="ARBA00022902"/>
    </source>
</evidence>
<dbReference type="EMBL" id="LR824014">
    <property type="protein sequence ID" value="CAD0199659.1"/>
    <property type="molecule type" value="Genomic_DNA"/>
</dbReference>
<evidence type="ECO:0000256" key="6">
    <source>
        <dbReference type="ARBA" id="ARBA00023163"/>
    </source>
</evidence>
<keyword evidence="3" id="KW-0221">Differentiation</keyword>
<dbReference type="GO" id="GO:0035167">
    <property type="term" value="P:larval lymph gland hemopoiesis"/>
    <property type="evidence" value="ECO:0007669"/>
    <property type="project" value="UniProtKB-ARBA"/>
</dbReference>
<dbReference type="GO" id="GO:0008406">
    <property type="term" value="P:gonad development"/>
    <property type="evidence" value="ECO:0007669"/>
    <property type="project" value="UniProtKB-ARBA"/>
</dbReference>
<proteinExistence type="predicted"/>
<name>A0A9N8KWK8_CHRIL</name>
<comment type="subcellular location">
    <subcellularLocation>
        <location evidence="1">Nucleus</location>
    </subcellularLocation>
</comment>
<dbReference type="InterPro" id="IPR000210">
    <property type="entry name" value="BTB/POZ_dom"/>
</dbReference>
<dbReference type="GO" id="GO:0045476">
    <property type="term" value="P:nurse cell apoptotic process"/>
    <property type="evidence" value="ECO:0007669"/>
    <property type="project" value="UniProtKB-ARBA"/>
</dbReference>
<dbReference type="GO" id="GO:0007526">
    <property type="term" value="P:larval somatic muscle development"/>
    <property type="evidence" value="ECO:0007669"/>
    <property type="project" value="UniProtKB-ARBA"/>
</dbReference>
<dbReference type="Gene3D" id="2.20.25.240">
    <property type="match status" value="1"/>
</dbReference>
<reference evidence="11" key="1">
    <citation type="submission" date="2021-12" db="EMBL/GenBank/DDBJ databases">
        <authorList>
            <person name="King R."/>
        </authorList>
    </citation>
    <scope>NUCLEOTIDE SEQUENCE</scope>
</reference>